<evidence type="ECO:0000313" key="2">
    <source>
        <dbReference type="Proteomes" id="UP000230423"/>
    </source>
</evidence>
<gene>
    <name evidence="1" type="ORF">TELCIR_03494</name>
</gene>
<reference evidence="1 2" key="1">
    <citation type="submission" date="2015-09" db="EMBL/GenBank/DDBJ databases">
        <title>Draft genome of the parasitic nematode Teladorsagia circumcincta isolate WARC Sus (inbred).</title>
        <authorList>
            <person name="Mitreva M."/>
        </authorList>
    </citation>
    <scope>NUCLEOTIDE SEQUENCE [LARGE SCALE GENOMIC DNA]</scope>
    <source>
        <strain evidence="1 2">S</strain>
    </source>
</reference>
<protein>
    <submittedName>
        <fullName evidence="1">GDNF/GAS1 domain protein</fullName>
    </submittedName>
</protein>
<accession>A0A2G9UW64</accession>
<dbReference type="EMBL" id="KZ345267">
    <property type="protein sequence ID" value="PIO74498.1"/>
    <property type="molecule type" value="Genomic_DNA"/>
</dbReference>
<dbReference type="OrthoDB" id="5776214at2759"/>
<sequence length="341" mass="37681">MQKITFSMVEDLFQAARSYPNQTRARRTKIYGNPRGDFFTFSMIGNGGEMNFDVENKHDKESAVNVMLAYKTLVSVYISGRPWENGTRRKIRLDDVMLEHPSIEEPVGSVAMIRFYLHSLLFCGLLYLAAGQEPNITAECKSALEACENDLECSNRLAPLMAAWWSILLSDSAFDICSPIPQAKKSDASCIPGREELKKCHFLPIAPLVHCSLAKLACEADLQCNSKWGVFVSECEAESARGECSARCYGLLAETMATPHGQAFGSCTCTEREDQLCIHLRNNILDACSKPTPPPPAPGDNSVTLSPTDFIGDGQTSSAQIFFPSLLLCALLTIRLYFSMF</sequence>
<keyword evidence="2" id="KW-1185">Reference proteome</keyword>
<organism evidence="1 2">
    <name type="scientific">Teladorsagia circumcincta</name>
    <name type="common">Brown stomach worm</name>
    <name type="synonym">Ostertagia circumcincta</name>
    <dbReference type="NCBI Taxonomy" id="45464"/>
    <lineage>
        <taxon>Eukaryota</taxon>
        <taxon>Metazoa</taxon>
        <taxon>Ecdysozoa</taxon>
        <taxon>Nematoda</taxon>
        <taxon>Chromadorea</taxon>
        <taxon>Rhabditida</taxon>
        <taxon>Rhabditina</taxon>
        <taxon>Rhabditomorpha</taxon>
        <taxon>Strongyloidea</taxon>
        <taxon>Trichostrongylidae</taxon>
        <taxon>Teladorsagia</taxon>
    </lineage>
</organism>
<name>A0A2G9UW64_TELCI</name>
<dbReference type="AlphaFoldDB" id="A0A2G9UW64"/>
<proteinExistence type="predicted"/>
<evidence type="ECO:0000313" key="1">
    <source>
        <dbReference type="EMBL" id="PIO74498.1"/>
    </source>
</evidence>
<dbReference type="Proteomes" id="UP000230423">
    <property type="component" value="Unassembled WGS sequence"/>
</dbReference>